<sequence length="35" mass="4326">MLKEQYRKQPICMNCKIPENDDTCPLRFFYFPLSR</sequence>
<evidence type="ECO:0000313" key="1">
    <source>
        <dbReference type="EMBL" id="MBX45994.1"/>
    </source>
</evidence>
<organism evidence="1">
    <name type="scientific">Rhizophora mucronata</name>
    <name type="common">Asiatic mangrove</name>
    <dbReference type="NCBI Taxonomy" id="61149"/>
    <lineage>
        <taxon>Eukaryota</taxon>
        <taxon>Viridiplantae</taxon>
        <taxon>Streptophyta</taxon>
        <taxon>Embryophyta</taxon>
        <taxon>Tracheophyta</taxon>
        <taxon>Spermatophyta</taxon>
        <taxon>Magnoliopsida</taxon>
        <taxon>eudicotyledons</taxon>
        <taxon>Gunneridae</taxon>
        <taxon>Pentapetalae</taxon>
        <taxon>rosids</taxon>
        <taxon>fabids</taxon>
        <taxon>Malpighiales</taxon>
        <taxon>Rhizophoraceae</taxon>
        <taxon>Rhizophora</taxon>
    </lineage>
</organism>
<accession>A0A2P2NU67</accession>
<reference evidence="1" key="1">
    <citation type="submission" date="2018-02" db="EMBL/GenBank/DDBJ databases">
        <title>Rhizophora mucronata_Transcriptome.</title>
        <authorList>
            <person name="Meera S.P."/>
            <person name="Sreeshan A."/>
            <person name="Augustine A."/>
        </authorList>
    </citation>
    <scope>NUCLEOTIDE SEQUENCE</scope>
    <source>
        <tissue evidence="1">Leaf</tissue>
    </source>
</reference>
<protein>
    <submittedName>
        <fullName evidence="1">Uncharacterized protein</fullName>
    </submittedName>
</protein>
<dbReference type="EMBL" id="GGEC01065510">
    <property type="protein sequence ID" value="MBX45994.1"/>
    <property type="molecule type" value="Transcribed_RNA"/>
</dbReference>
<dbReference type="AlphaFoldDB" id="A0A2P2NU67"/>
<proteinExistence type="predicted"/>
<name>A0A2P2NU67_RHIMU</name>